<comment type="caution">
    <text evidence="2">The sequence shown here is derived from an EMBL/GenBank/DDBJ whole genome shotgun (WGS) entry which is preliminary data.</text>
</comment>
<keyword evidence="3" id="KW-1185">Reference proteome</keyword>
<keyword evidence="1" id="KW-0472">Membrane</keyword>
<dbReference type="EMBL" id="JANRHH010000011">
    <property type="protein sequence ID" value="MDN4592599.1"/>
    <property type="molecule type" value="Genomic_DNA"/>
</dbReference>
<dbReference type="Proteomes" id="UP001174196">
    <property type="component" value="Unassembled WGS sequence"/>
</dbReference>
<feature type="transmembrane region" description="Helical" evidence="1">
    <location>
        <begin position="85"/>
        <end position="104"/>
    </location>
</feature>
<reference evidence="2" key="1">
    <citation type="submission" date="2022-08" db="EMBL/GenBank/DDBJ databases">
        <title>Polycladomyces zharkentsis sp. nov., a novel thermophilic CMC and starch-degrading bacterium isolated from a geothermal spring in Kazakhstan.</title>
        <authorList>
            <person name="Mashzhan A."/>
            <person name="Kistaubaeva A."/>
            <person name="Javier-Lopez R."/>
            <person name="Birkeland N.-K."/>
        </authorList>
    </citation>
    <scope>NUCLEOTIDE SEQUENCE</scope>
    <source>
        <strain evidence="2">KSR 13</strain>
    </source>
</reference>
<sequence>MVNSFPTLIALIFSMIYYHRPYPFSVGVYLILFYFVMLMGEIRAWWIPYFFGTTPERVKRYADMFGNTHSFLPERNGIIPNTLHVILHALTFVTLMLSVFVVTVR</sequence>
<organism evidence="2 3">
    <name type="scientific">Polycladomyces subterraneus</name>
    <dbReference type="NCBI Taxonomy" id="1016997"/>
    <lineage>
        <taxon>Bacteria</taxon>
        <taxon>Bacillati</taxon>
        <taxon>Bacillota</taxon>
        <taxon>Bacilli</taxon>
        <taxon>Bacillales</taxon>
        <taxon>Thermoactinomycetaceae</taxon>
        <taxon>Polycladomyces</taxon>
    </lineage>
</organism>
<keyword evidence="1" id="KW-0812">Transmembrane</keyword>
<keyword evidence="1" id="KW-1133">Transmembrane helix</keyword>
<accession>A0ABT8IIJ5</accession>
<gene>
    <name evidence="2" type="ORF">NWF35_01470</name>
</gene>
<dbReference type="RefSeq" id="WP_301237322.1">
    <property type="nucleotide sequence ID" value="NZ_JANRHH010000011.1"/>
</dbReference>
<protein>
    <submittedName>
        <fullName evidence="2">Uncharacterized protein</fullName>
    </submittedName>
</protein>
<evidence type="ECO:0000256" key="1">
    <source>
        <dbReference type="SAM" id="Phobius"/>
    </source>
</evidence>
<name>A0ABT8IIJ5_9BACL</name>
<evidence type="ECO:0000313" key="2">
    <source>
        <dbReference type="EMBL" id="MDN4592599.1"/>
    </source>
</evidence>
<proteinExistence type="predicted"/>
<evidence type="ECO:0000313" key="3">
    <source>
        <dbReference type="Proteomes" id="UP001174196"/>
    </source>
</evidence>
<feature type="transmembrane region" description="Helical" evidence="1">
    <location>
        <begin position="21"/>
        <end position="40"/>
    </location>
</feature>